<comment type="caution">
    <text evidence="1">The sequence shown here is derived from an EMBL/GenBank/DDBJ whole genome shotgun (WGS) entry which is preliminary data.</text>
</comment>
<reference evidence="1 2" key="1">
    <citation type="submission" date="2015-10" db="EMBL/GenBank/DDBJ databases">
        <title>Corynebacteirum lowii and Corynebacterium oculi species nova, derived from human clinical disease and and emended description of Corynebacterium mastiditis.</title>
        <authorList>
            <person name="Bernard K."/>
            <person name="Pacheco A.L."/>
            <person name="Mcdougall C."/>
            <person name="Burtx T."/>
            <person name="Weibe D."/>
            <person name="Tyler S."/>
            <person name="Olson A.B."/>
            <person name="Cnockaert M."/>
            <person name="Eguchi H."/>
            <person name="Kuwahara T."/>
            <person name="Nakayama-Imaohji H."/>
            <person name="Boudewijins M."/>
            <person name="Van Hoecke F."/>
            <person name="Bernier A.-M."/>
            <person name="Vandamme P."/>
        </authorList>
    </citation>
    <scope>NUCLEOTIDE SEQUENCE [LARGE SCALE GENOMIC DNA]</scope>
    <source>
        <strain evidence="1 2">NML 130210</strain>
    </source>
</reference>
<protein>
    <submittedName>
        <fullName evidence="1">Uncharacterized protein</fullName>
    </submittedName>
</protein>
<accession>A0A0Q0YCV1</accession>
<dbReference type="OrthoDB" id="4407017at2"/>
<dbReference type="EMBL" id="LKST01000002">
    <property type="protein sequence ID" value="KQB84067.1"/>
    <property type="molecule type" value="Genomic_DNA"/>
</dbReference>
<organism evidence="1 2">
    <name type="scientific">Corynebacterium oculi</name>
    <dbReference type="NCBI Taxonomy" id="1544416"/>
    <lineage>
        <taxon>Bacteria</taxon>
        <taxon>Bacillati</taxon>
        <taxon>Actinomycetota</taxon>
        <taxon>Actinomycetes</taxon>
        <taxon>Mycobacteriales</taxon>
        <taxon>Corynebacteriaceae</taxon>
        <taxon>Corynebacterium</taxon>
    </lineage>
</organism>
<evidence type="ECO:0000313" key="2">
    <source>
        <dbReference type="Proteomes" id="UP000050517"/>
    </source>
</evidence>
<sequence length="229" mass="25841">MAITEAMKNRWAEIDAVVREHRVMLREQRDHRKLRAFAVEQGWDNGSDFAAFKRALVKIRVNYVQVREETFARAEGENAQRAEQLAQMGDDLAEVWLWVAAEEDKDSGEGAFAIVDMEDDPVWYGAFHDEDRVRQAGDLVSAEQSVAEKAVWMAHKALEACGHEVGRLHVTTMCPQLDEEKLRATGAKMGVAVVVHVDEADERALTMAQTPGFMGWQERDLTELVATDE</sequence>
<dbReference type="Proteomes" id="UP000050517">
    <property type="component" value="Unassembled WGS sequence"/>
</dbReference>
<evidence type="ECO:0000313" key="1">
    <source>
        <dbReference type="EMBL" id="KQB84067.1"/>
    </source>
</evidence>
<dbReference type="AlphaFoldDB" id="A0A0Q0YCV1"/>
<proteinExistence type="predicted"/>
<dbReference type="RefSeq" id="WP_055122073.1">
    <property type="nucleotide sequence ID" value="NZ_LKST01000002.1"/>
</dbReference>
<dbReference type="PATRIC" id="fig|1544416.3.peg.862"/>
<gene>
    <name evidence="1" type="ORF">Cocul_00863</name>
</gene>
<dbReference type="STRING" id="1544416.Cocul_00863"/>
<name>A0A0Q0YCV1_9CORY</name>
<keyword evidence="2" id="KW-1185">Reference proteome</keyword>